<keyword evidence="2" id="KW-1185">Reference proteome</keyword>
<reference evidence="1" key="1">
    <citation type="submission" date="2022-05" db="EMBL/GenBank/DDBJ databases">
        <title>Draft genome sequence of Clostridium tertium strain CP3 isolated from Peru.</title>
        <authorList>
            <person name="Hurtado R."/>
            <person name="Lima L."/>
            <person name="Sousa T."/>
            <person name="Jaiswal A.K."/>
            <person name="Tiwari S."/>
            <person name="Maturrano L."/>
            <person name="Brenig B."/>
            <person name="Azevedo V."/>
        </authorList>
    </citation>
    <scope>NUCLEOTIDE SEQUENCE</scope>
    <source>
        <strain evidence="1">CP3</strain>
    </source>
</reference>
<dbReference type="RefSeq" id="WP_272470114.1">
    <property type="nucleotide sequence ID" value="NZ_JAMRYU010000004.1"/>
</dbReference>
<dbReference type="GO" id="GO:0003677">
    <property type="term" value="F:DNA binding"/>
    <property type="evidence" value="ECO:0007669"/>
    <property type="project" value="InterPro"/>
</dbReference>
<dbReference type="AlphaFoldDB" id="A0A9X3XHF1"/>
<dbReference type="SUPFAM" id="SSF47413">
    <property type="entry name" value="lambda repressor-like DNA-binding domains"/>
    <property type="match status" value="1"/>
</dbReference>
<name>A0A9X3XHF1_9CLOT</name>
<organism evidence="1 2">
    <name type="scientific">Clostridium tertium</name>
    <dbReference type="NCBI Taxonomy" id="1559"/>
    <lineage>
        <taxon>Bacteria</taxon>
        <taxon>Bacillati</taxon>
        <taxon>Bacillota</taxon>
        <taxon>Clostridia</taxon>
        <taxon>Eubacteriales</taxon>
        <taxon>Clostridiaceae</taxon>
        <taxon>Clostridium</taxon>
    </lineage>
</organism>
<gene>
    <name evidence="1" type="ORF">NE398_05590</name>
</gene>
<dbReference type="InterPro" id="IPR010982">
    <property type="entry name" value="Lambda_DNA-bd_dom_sf"/>
</dbReference>
<accession>A0A9X3XHF1</accession>
<dbReference type="CDD" id="cd00093">
    <property type="entry name" value="HTH_XRE"/>
    <property type="match status" value="1"/>
</dbReference>
<proteinExistence type="predicted"/>
<protein>
    <submittedName>
        <fullName evidence="1">Helix-turn-helix domain-containing protein</fullName>
    </submittedName>
</protein>
<dbReference type="Proteomes" id="UP001141183">
    <property type="component" value="Unassembled WGS sequence"/>
</dbReference>
<evidence type="ECO:0000313" key="2">
    <source>
        <dbReference type="Proteomes" id="UP001141183"/>
    </source>
</evidence>
<comment type="caution">
    <text evidence="1">The sequence shown here is derived from an EMBL/GenBank/DDBJ whole genome shotgun (WGS) entry which is preliminary data.</text>
</comment>
<dbReference type="Gene3D" id="1.10.260.40">
    <property type="entry name" value="lambda repressor-like DNA-binding domains"/>
    <property type="match status" value="1"/>
</dbReference>
<dbReference type="EMBL" id="JAMRYU010000004">
    <property type="protein sequence ID" value="MDC4239635.1"/>
    <property type="molecule type" value="Genomic_DNA"/>
</dbReference>
<dbReference type="InterPro" id="IPR001387">
    <property type="entry name" value="Cro/C1-type_HTH"/>
</dbReference>
<evidence type="ECO:0000313" key="1">
    <source>
        <dbReference type="EMBL" id="MDC4239635.1"/>
    </source>
</evidence>
<sequence>MLNNIRKIISSKGLKTKDVINQAEVSKSHFYAVMNGESVPTLNTARKISDAIEEPLDKVFPNDNK</sequence>